<evidence type="ECO:0000256" key="3">
    <source>
        <dbReference type="PROSITE-ProRule" id="PRU00221"/>
    </source>
</evidence>
<dbReference type="InterPro" id="IPR015943">
    <property type="entry name" value="WD40/YVTN_repeat-like_dom_sf"/>
</dbReference>
<evidence type="ECO:0000256" key="2">
    <source>
        <dbReference type="ARBA" id="ARBA00022737"/>
    </source>
</evidence>
<feature type="repeat" description="WD" evidence="3">
    <location>
        <begin position="68"/>
        <end position="109"/>
    </location>
</feature>
<dbReference type="Pfam" id="PF00400">
    <property type="entry name" value="WD40"/>
    <property type="match status" value="3"/>
</dbReference>
<organism evidence="5 6">
    <name type="scientific">Cannabis sativa</name>
    <name type="common">Hemp</name>
    <name type="synonym">Marijuana</name>
    <dbReference type="NCBI Taxonomy" id="3483"/>
    <lineage>
        <taxon>Eukaryota</taxon>
        <taxon>Viridiplantae</taxon>
        <taxon>Streptophyta</taxon>
        <taxon>Embryophyta</taxon>
        <taxon>Tracheophyta</taxon>
        <taxon>Spermatophyta</taxon>
        <taxon>Magnoliopsida</taxon>
        <taxon>eudicotyledons</taxon>
        <taxon>Gunneridae</taxon>
        <taxon>Pentapetalae</taxon>
        <taxon>rosids</taxon>
        <taxon>fabids</taxon>
        <taxon>Rosales</taxon>
        <taxon>Cannabaceae</taxon>
        <taxon>Cannabis</taxon>
    </lineage>
</organism>
<evidence type="ECO:0000313" key="6">
    <source>
        <dbReference type="Proteomes" id="UP000525078"/>
    </source>
</evidence>
<proteinExistence type="predicted"/>
<evidence type="ECO:0000256" key="4">
    <source>
        <dbReference type="SAM" id="MobiDB-lite"/>
    </source>
</evidence>
<keyword evidence="1 3" id="KW-0853">WD repeat</keyword>
<dbReference type="InterPro" id="IPR001680">
    <property type="entry name" value="WD40_rpt"/>
</dbReference>
<dbReference type="PANTHER" id="PTHR15574:SF65">
    <property type="entry name" value="TRANSDUCIN_WD40 REPEAT-LIKE SUPERFAMILY PROTEIN"/>
    <property type="match status" value="1"/>
</dbReference>
<dbReference type="PANTHER" id="PTHR15574">
    <property type="entry name" value="WD REPEAT DOMAIN-CONTAINING FAMILY"/>
    <property type="match status" value="1"/>
</dbReference>
<dbReference type="InterPro" id="IPR045151">
    <property type="entry name" value="DCAF8"/>
</dbReference>
<dbReference type="GO" id="GO:0080008">
    <property type="term" value="C:Cul4-RING E3 ubiquitin ligase complex"/>
    <property type="evidence" value="ECO:0007669"/>
    <property type="project" value="TreeGrafter"/>
</dbReference>
<dbReference type="Gene3D" id="2.130.10.10">
    <property type="entry name" value="YVTN repeat-like/Quinoprotein amine dehydrogenase"/>
    <property type="match status" value="1"/>
</dbReference>
<dbReference type="Proteomes" id="UP000525078">
    <property type="component" value="Unassembled WGS sequence"/>
</dbReference>
<evidence type="ECO:0000256" key="1">
    <source>
        <dbReference type="ARBA" id="ARBA00022574"/>
    </source>
</evidence>
<keyword evidence="2" id="KW-0677">Repeat</keyword>
<dbReference type="InterPro" id="IPR036322">
    <property type="entry name" value="WD40_repeat_dom_sf"/>
</dbReference>
<reference evidence="5 6" key="1">
    <citation type="journal article" date="2020" name="bioRxiv">
        <title>Sequence and annotation of 42 cannabis genomes reveals extensive copy number variation in cannabinoid synthesis and pathogen resistance genes.</title>
        <authorList>
            <person name="Mckernan K.J."/>
            <person name="Helbert Y."/>
            <person name="Kane L.T."/>
            <person name="Ebling H."/>
            <person name="Zhang L."/>
            <person name="Liu B."/>
            <person name="Eaton Z."/>
            <person name="Mclaughlin S."/>
            <person name="Kingan S."/>
            <person name="Baybayan P."/>
            <person name="Concepcion G."/>
            <person name="Jordan M."/>
            <person name="Riva A."/>
            <person name="Barbazuk W."/>
            <person name="Harkins T."/>
        </authorList>
    </citation>
    <scope>NUCLEOTIDE SEQUENCE [LARGE SCALE GENOMIC DNA]</scope>
    <source>
        <strain evidence="6">cv. Jamaican Lion 4</strain>
        <tissue evidence="5">Leaf</tissue>
    </source>
</reference>
<dbReference type="PROSITE" id="PS50082">
    <property type="entry name" value="WD_REPEATS_2"/>
    <property type="match status" value="1"/>
</dbReference>
<dbReference type="SMART" id="SM00320">
    <property type="entry name" value="WD40"/>
    <property type="match status" value="7"/>
</dbReference>
<evidence type="ECO:0000313" key="5">
    <source>
        <dbReference type="EMBL" id="KAF4354617.1"/>
    </source>
</evidence>
<dbReference type="GO" id="GO:0005737">
    <property type="term" value="C:cytoplasm"/>
    <property type="evidence" value="ECO:0007669"/>
    <property type="project" value="TreeGrafter"/>
</dbReference>
<dbReference type="AlphaFoldDB" id="A0A7J6E861"/>
<dbReference type="PROSITE" id="PS50294">
    <property type="entry name" value="WD_REPEATS_REGION"/>
    <property type="match status" value="1"/>
</dbReference>
<dbReference type="SUPFAM" id="SSF50978">
    <property type="entry name" value="WD40 repeat-like"/>
    <property type="match status" value="1"/>
</dbReference>
<name>A0A7J6E861_CANSA</name>
<sequence length="508" mass="56986">MENFREMETKDGFPAICSREIGFSRPIVFARRFSASECQHAHSSSRIKNNYPKNLQVIVKQLNLYGKLNGHKGCVNTVEFNSSGDLLVSGSDDKQVMFWDWATKTRRLSYASGHHDNIFQARIMPFTNDRRVVTSAGDGQIRLGQVLDDGQVHTKKLGRHQGRVYKLAVEPGSSHILYSCGEDGLVQHFDLRSSCATTLVCCTSLKENNKQLQNSVISLNGIVIDPRNPNYLAVGGDDEYARVYDIRKCWQNSSKDLDEPVDTFCPRHLVKDNSVNITGLAYSYTSELLVSYNDELIYLFQKNMGLGPIPSSSTSLEATQELEEPQVFIGHRNSQTVKGVSFFGPNDDYVLSGSDCGHIFIWSKKGAKLVRLMKGDRRILNQLEPHPHKPFFATCGIESSVKLWAPMETGVPPLPENVQKIMDSNRRGRENQSRVVMTPDVIMHLLRLQRRQAMVYVERRYNSADTESGDEENAEPSGLGSSVGYGNTLPEDNNDDDSDESSRDCNIS</sequence>
<feature type="region of interest" description="Disordered" evidence="4">
    <location>
        <begin position="462"/>
        <end position="508"/>
    </location>
</feature>
<comment type="caution">
    <text evidence="5">The sequence shown here is derived from an EMBL/GenBank/DDBJ whole genome shotgun (WGS) entry which is preliminary data.</text>
</comment>
<dbReference type="EMBL" id="JAATIP010000278">
    <property type="protein sequence ID" value="KAF4354617.1"/>
    <property type="molecule type" value="Genomic_DNA"/>
</dbReference>
<protein>
    <submittedName>
        <fullName evidence="5">Uncharacterized protein</fullName>
    </submittedName>
</protein>
<gene>
    <name evidence="5" type="ORF">F8388_009608</name>
</gene>
<accession>A0A7J6E861</accession>